<accession>A0A8X8I8Y2</accession>
<keyword evidence="2" id="KW-1185">Reference proteome</keyword>
<reference evidence="1 2" key="1">
    <citation type="journal article" date="2020" name="Extremophiles">
        <title>Genomic analysis of Caldalkalibacillus thermarum TA2.A1 reveals aerobic alkaliphilic metabolism and evolutionary hallmarks linking alkaliphilic bacteria and plant life.</title>
        <authorList>
            <person name="de Jong S.I."/>
            <person name="van den Broek M.A."/>
            <person name="Merkel A.Y."/>
            <person name="de la Torre Cortes P."/>
            <person name="Kalamorz F."/>
            <person name="Cook G.M."/>
            <person name="van Loosdrecht M.C.M."/>
            <person name="McMillan D.G.G."/>
        </authorList>
    </citation>
    <scope>NUCLEOTIDE SEQUENCE [LARGE SCALE GENOMIC DNA]</scope>
    <source>
        <strain evidence="1 2">TA2.A1</strain>
    </source>
</reference>
<evidence type="ECO:0000313" key="1">
    <source>
        <dbReference type="EMBL" id="QZT33673.1"/>
    </source>
</evidence>
<dbReference type="KEGG" id="cthu:HUR95_15825"/>
<evidence type="ECO:0000313" key="2">
    <source>
        <dbReference type="Proteomes" id="UP000825179"/>
    </source>
</evidence>
<dbReference type="RefSeq" id="WP_222822747.1">
    <property type="nucleotide sequence ID" value="NZ_CP082237.1"/>
</dbReference>
<name>A0A8X8I8Y2_CALTT</name>
<gene>
    <name evidence="1" type="ORF">HUR95_15825</name>
</gene>
<proteinExistence type="predicted"/>
<sequence>MKQIINLTPHAIRVVGKDGQEIITIPPSGQLARVAMVKTPAEEIPAGNGINIPVNHVTYGDVEGLPDPQPDTIYVASAVVAQAVPHRDDVFVPGDLVRDDSGAVVGCRGLNKTV</sequence>
<protein>
    <submittedName>
        <fullName evidence="1">Uncharacterized protein</fullName>
    </submittedName>
</protein>
<dbReference type="Proteomes" id="UP000825179">
    <property type="component" value="Chromosome"/>
</dbReference>
<dbReference type="AlphaFoldDB" id="A0A8X8I8Y2"/>
<dbReference type="EMBL" id="CP082237">
    <property type="protein sequence ID" value="QZT33673.1"/>
    <property type="molecule type" value="Genomic_DNA"/>
</dbReference>
<organism evidence="1 2">
    <name type="scientific">Caldalkalibacillus thermarum (strain TA2.A1)</name>
    <dbReference type="NCBI Taxonomy" id="986075"/>
    <lineage>
        <taxon>Bacteria</taxon>
        <taxon>Bacillati</taxon>
        <taxon>Bacillota</taxon>
        <taxon>Bacilli</taxon>
        <taxon>Bacillales</taxon>
        <taxon>Bacillaceae</taxon>
        <taxon>Caldalkalibacillus</taxon>
    </lineage>
</organism>